<organism evidence="1 2">
    <name type="scientific">Mycena metata</name>
    <dbReference type="NCBI Taxonomy" id="1033252"/>
    <lineage>
        <taxon>Eukaryota</taxon>
        <taxon>Fungi</taxon>
        <taxon>Dikarya</taxon>
        <taxon>Basidiomycota</taxon>
        <taxon>Agaricomycotina</taxon>
        <taxon>Agaricomycetes</taxon>
        <taxon>Agaricomycetidae</taxon>
        <taxon>Agaricales</taxon>
        <taxon>Marasmiineae</taxon>
        <taxon>Mycenaceae</taxon>
        <taxon>Mycena</taxon>
    </lineage>
</organism>
<gene>
    <name evidence="1" type="ORF">B0H16DRAFT_1701770</name>
</gene>
<evidence type="ECO:0008006" key="3">
    <source>
        <dbReference type="Google" id="ProtNLM"/>
    </source>
</evidence>
<accession>A0AAD7MG30</accession>
<sequence length="552" mass="61845">MASPFASRLGTNYCPSDEEIVDIRAFLIEPKSRLKCLDDKIADLQKAIDSLTEERASVRSFVDAHDALLSPLRRIPLDIIQEIFVACLPTHRNCVMSAVEAPLLLGRICSSWRAIALSTPRLWARLHIVEPEIVEPEYSGIVPSNVILEEKVAQCIDTVKTWLTRSGVCPISISLEGARQLFMPTGVPPPSSTRLFLQALIPFSSRWQDLTMSVVFEALDTLFAISETDVPMLSKLHIFQYPHDQEVPPGLPWRSFAWLHTPTLSDLAFIGYQANMLDLPIQWTNITTLSLTGMLPHNLILEILSKCPQIRTCRFGMSYATEDSTVSLDTNHSVIELVHLRSLHVEGWLDGITGILRPLLVPALREFALNGSTTTLDSTLASHLTAFLARCQRLEHLNINTYLFDTISLLELLRNLPTTVERLCITNYAYSGHRDVFDDDALAMLTPSLGPSSAYASLSCPLLQDLKIVGSVFPTDEAIVRFITARMGAEPPVNRTLKRVEIQLSRAMEFNIRPRIQPFLDTGLKLHTTYNPPPTSQMYSVWRGLIDEHDPQ</sequence>
<keyword evidence="2" id="KW-1185">Reference proteome</keyword>
<proteinExistence type="predicted"/>
<evidence type="ECO:0000313" key="1">
    <source>
        <dbReference type="EMBL" id="KAJ7715269.1"/>
    </source>
</evidence>
<dbReference type="InterPro" id="IPR032675">
    <property type="entry name" value="LRR_dom_sf"/>
</dbReference>
<comment type="caution">
    <text evidence="1">The sequence shown here is derived from an EMBL/GenBank/DDBJ whole genome shotgun (WGS) entry which is preliminary data.</text>
</comment>
<reference evidence="1" key="1">
    <citation type="submission" date="2023-03" db="EMBL/GenBank/DDBJ databases">
        <title>Massive genome expansion in bonnet fungi (Mycena s.s.) driven by repeated elements and novel gene families across ecological guilds.</title>
        <authorList>
            <consortium name="Lawrence Berkeley National Laboratory"/>
            <person name="Harder C.B."/>
            <person name="Miyauchi S."/>
            <person name="Viragh M."/>
            <person name="Kuo A."/>
            <person name="Thoen E."/>
            <person name="Andreopoulos B."/>
            <person name="Lu D."/>
            <person name="Skrede I."/>
            <person name="Drula E."/>
            <person name="Henrissat B."/>
            <person name="Morin E."/>
            <person name="Kohler A."/>
            <person name="Barry K."/>
            <person name="LaButti K."/>
            <person name="Morin E."/>
            <person name="Salamov A."/>
            <person name="Lipzen A."/>
            <person name="Mereny Z."/>
            <person name="Hegedus B."/>
            <person name="Baldrian P."/>
            <person name="Stursova M."/>
            <person name="Weitz H."/>
            <person name="Taylor A."/>
            <person name="Grigoriev I.V."/>
            <person name="Nagy L.G."/>
            <person name="Martin F."/>
            <person name="Kauserud H."/>
        </authorList>
    </citation>
    <scope>NUCLEOTIDE SEQUENCE</scope>
    <source>
        <strain evidence="1">CBHHK182m</strain>
    </source>
</reference>
<protein>
    <recommendedName>
        <fullName evidence="3">F-box domain-containing protein</fullName>
    </recommendedName>
</protein>
<feature type="non-terminal residue" evidence="1">
    <location>
        <position position="1"/>
    </location>
</feature>
<evidence type="ECO:0000313" key="2">
    <source>
        <dbReference type="Proteomes" id="UP001215598"/>
    </source>
</evidence>
<dbReference type="SUPFAM" id="SSF52047">
    <property type="entry name" value="RNI-like"/>
    <property type="match status" value="1"/>
</dbReference>
<dbReference type="Proteomes" id="UP001215598">
    <property type="component" value="Unassembled WGS sequence"/>
</dbReference>
<name>A0AAD7MG30_9AGAR</name>
<dbReference type="Gene3D" id="3.80.10.10">
    <property type="entry name" value="Ribonuclease Inhibitor"/>
    <property type="match status" value="1"/>
</dbReference>
<dbReference type="EMBL" id="JARKIB010000311">
    <property type="protein sequence ID" value="KAJ7715269.1"/>
    <property type="molecule type" value="Genomic_DNA"/>
</dbReference>
<dbReference type="AlphaFoldDB" id="A0AAD7MG30"/>